<dbReference type="AlphaFoldDB" id="A0A6J6CLL1"/>
<dbReference type="GO" id="GO:0016491">
    <property type="term" value="F:oxidoreductase activity"/>
    <property type="evidence" value="ECO:0007669"/>
    <property type="project" value="UniProtKB-KW"/>
</dbReference>
<proteinExistence type="inferred from homology"/>
<evidence type="ECO:0000259" key="4">
    <source>
        <dbReference type="Pfam" id="PF01370"/>
    </source>
</evidence>
<dbReference type="Gene3D" id="3.40.50.720">
    <property type="entry name" value="NAD(P)-binding Rossmann-like Domain"/>
    <property type="match status" value="1"/>
</dbReference>
<dbReference type="SUPFAM" id="SSF51735">
    <property type="entry name" value="NAD(P)-binding Rossmann-fold domains"/>
    <property type="match status" value="1"/>
</dbReference>
<dbReference type="PANTHER" id="PTHR43103:SF5">
    <property type="entry name" value="4-EPIMERASE, PUTATIVE (AFU_ORTHOLOGUE AFUA_7G00360)-RELATED"/>
    <property type="match status" value="1"/>
</dbReference>
<evidence type="ECO:0000256" key="2">
    <source>
        <dbReference type="ARBA" id="ARBA00023002"/>
    </source>
</evidence>
<evidence type="ECO:0000256" key="3">
    <source>
        <dbReference type="ARBA" id="ARBA00023027"/>
    </source>
</evidence>
<dbReference type="PANTHER" id="PTHR43103">
    <property type="entry name" value="NUCLEOSIDE-DIPHOSPHATE-SUGAR EPIMERASE"/>
    <property type="match status" value="1"/>
</dbReference>
<dbReference type="Pfam" id="PF01370">
    <property type="entry name" value="Epimerase"/>
    <property type="match status" value="1"/>
</dbReference>
<keyword evidence="3" id="KW-0520">NAD</keyword>
<evidence type="ECO:0000313" key="5">
    <source>
        <dbReference type="EMBL" id="CAB4550718.1"/>
    </source>
</evidence>
<comment type="similarity">
    <text evidence="1">Belongs to the NAD(P)-dependent epimerase/dehydratase family.</text>
</comment>
<keyword evidence="2" id="KW-0560">Oxidoreductase</keyword>
<organism evidence="5">
    <name type="scientific">freshwater metagenome</name>
    <dbReference type="NCBI Taxonomy" id="449393"/>
    <lineage>
        <taxon>unclassified sequences</taxon>
        <taxon>metagenomes</taxon>
        <taxon>ecological metagenomes</taxon>
    </lineage>
</organism>
<name>A0A6J6CLL1_9ZZZZ</name>
<gene>
    <name evidence="5" type="ORF">UFOPK1506_00428</name>
</gene>
<feature type="domain" description="NAD-dependent epimerase/dehydratase" evidence="4">
    <location>
        <begin position="3"/>
        <end position="227"/>
    </location>
</feature>
<dbReference type="EMBL" id="CAEZSV010000055">
    <property type="protein sequence ID" value="CAB4550718.1"/>
    <property type="molecule type" value="Genomic_DNA"/>
</dbReference>
<protein>
    <submittedName>
        <fullName evidence="5">Unannotated protein</fullName>
    </submittedName>
</protein>
<dbReference type="InterPro" id="IPR036291">
    <property type="entry name" value="NAD(P)-bd_dom_sf"/>
</dbReference>
<evidence type="ECO:0000256" key="1">
    <source>
        <dbReference type="ARBA" id="ARBA00007637"/>
    </source>
</evidence>
<accession>A0A6J6CLL1</accession>
<sequence length="287" mass="31630">MKILLTGATGLIGTEVMKTLAAAGHQVTATDRKDGEIPPGVEFILGELTDDNFVNSLDFNVDAIVHLGSIPQPFDDRDFEVFDNNVSCTYKVFAKAAANNVRVVVYASSLSIYGTAFSKPWTSPEFAPFDESLPLHHYESYALCKEVNERTADMWANRSKTAYVGLRFPFCNTEKAIEDHAIAQRDGHEETVTVAAKILWGYLDVRDAAHGILAILAGNSTGSHTYNFTAPDTTAPHPTHEMLAKFHPKTKVLRDIPGYGSLTDCSRWIAAYGYHPVHLIDRKKLGI</sequence>
<dbReference type="InterPro" id="IPR001509">
    <property type="entry name" value="Epimerase_deHydtase"/>
</dbReference>
<reference evidence="5" key="1">
    <citation type="submission" date="2020-05" db="EMBL/GenBank/DDBJ databases">
        <authorList>
            <person name="Chiriac C."/>
            <person name="Salcher M."/>
            <person name="Ghai R."/>
            <person name="Kavagutti S V."/>
        </authorList>
    </citation>
    <scope>NUCLEOTIDE SEQUENCE</scope>
</reference>